<accession>A0A6G9GU55</accession>
<dbReference type="GO" id="GO:0047936">
    <property type="term" value="F:glucose 1-dehydrogenase [NAD(P)+] activity"/>
    <property type="evidence" value="ECO:0007669"/>
    <property type="project" value="UniProtKB-EC"/>
</dbReference>
<dbReference type="FunFam" id="3.40.50.720:FF:000084">
    <property type="entry name" value="Short-chain dehydrogenase reductase"/>
    <property type="match status" value="1"/>
</dbReference>
<dbReference type="KEGG" id="slia:HA039_03910"/>
<dbReference type="InterPro" id="IPR036291">
    <property type="entry name" value="NAD(P)-bd_dom_sf"/>
</dbReference>
<dbReference type="InterPro" id="IPR020904">
    <property type="entry name" value="Sc_DH/Rdtase_CS"/>
</dbReference>
<reference evidence="3 4" key="1">
    <citation type="submission" date="2020-03" db="EMBL/GenBank/DDBJ databases">
        <title>A novel species.</title>
        <authorList>
            <person name="Gao J."/>
        </authorList>
    </citation>
    <scope>NUCLEOTIDE SEQUENCE [LARGE SCALE GENOMIC DNA]</scope>
    <source>
        <strain evidence="3 4">QMT-12</strain>
    </source>
</reference>
<protein>
    <submittedName>
        <fullName evidence="3">Glucose 1-dehydrogenase</fullName>
        <ecNumber evidence="3">1.1.1.47</ecNumber>
    </submittedName>
</protein>
<gene>
    <name evidence="3" type="ORF">HA039_03910</name>
</gene>
<evidence type="ECO:0000256" key="1">
    <source>
        <dbReference type="ARBA" id="ARBA00006484"/>
    </source>
</evidence>
<dbReference type="PANTHER" id="PTHR43639">
    <property type="entry name" value="OXIDOREDUCTASE, SHORT-CHAIN DEHYDROGENASE/REDUCTASE FAMILY (AFU_ORTHOLOGUE AFUA_5G02870)"/>
    <property type="match status" value="1"/>
</dbReference>
<dbReference type="PRINTS" id="PR00081">
    <property type="entry name" value="GDHRDH"/>
</dbReference>
<name>A0A6G9GU55_9ACTN</name>
<evidence type="ECO:0000256" key="2">
    <source>
        <dbReference type="ARBA" id="ARBA00023002"/>
    </source>
</evidence>
<keyword evidence="4" id="KW-1185">Reference proteome</keyword>
<dbReference type="EC" id="1.1.1.47" evidence="3"/>
<dbReference type="InterPro" id="IPR002347">
    <property type="entry name" value="SDR_fam"/>
</dbReference>
<dbReference type="EMBL" id="CP050177">
    <property type="protein sequence ID" value="QIQ01551.1"/>
    <property type="molecule type" value="Genomic_DNA"/>
</dbReference>
<keyword evidence="2 3" id="KW-0560">Oxidoreductase</keyword>
<evidence type="ECO:0000313" key="4">
    <source>
        <dbReference type="Proteomes" id="UP000501179"/>
    </source>
</evidence>
<dbReference type="SUPFAM" id="SSF51735">
    <property type="entry name" value="NAD(P)-binding Rossmann-fold domains"/>
    <property type="match status" value="1"/>
</dbReference>
<dbReference type="Pfam" id="PF13561">
    <property type="entry name" value="adh_short_C2"/>
    <property type="match status" value="1"/>
</dbReference>
<organism evidence="3 4">
    <name type="scientific">Streptomyces liangshanensis</name>
    <dbReference type="NCBI Taxonomy" id="2717324"/>
    <lineage>
        <taxon>Bacteria</taxon>
        <taxon>Bacillati</taxon>
        <taxon>Actinomycetota</taxon>
        <taxon>Actinomycetes</taxon>
        <taxon>Kitasatosporales</taxon>
        <taxon>Streptomycetaceae</taxon>
        <taxon>Streptomyces</taxon>
    </lineage>
</organism>
<dbReference type="PRINTS" id="PR00080">
    <property type="entry name" value="SDRFAMILY"/>
</dbReference>
<dbReference type="PROSITE" id="PS00061">
    <property type="entry name" value="ADH_SHORT"/>
    <property type="match status" value="1"/>
</dbReference>
<dbReference type="Proteomes" id="UP000501179">
    <property type="component" value="Chromosome"/>
</dbReference>
<comment type="similarity">
    <text evidence="1">Belongs to the short-chain dehydrogenases/reductases (SDR) family.</text>
</comment>
<dbReference type="AlphaFoldDB" id="A0A6G9GU55"/>
<dbReference type="CDD" id="cd05233">
    <property type="entry name" value="SDR_c"/>
    <property type="match status" value="1"/>
</dbReference>
<dbReference type="PANTHER" id="PTHR43639:SF1">
    <property type="entry name" value="SHORT-CHAIN DEHYDROGENASE_REDUCTASE FAMILY PROTEIN"/>
    <property type="match status" value="1"/>
</dbReference>
<dbReference type="NCBIfam" id="NF005559">
    <property type="entry name" value="PRK07231.1"/>
    <property type="match status" value="1"/>
</dbReference>
<proteinExistence type="inferred from homology"/>
<evidence type="ECO:0000313" key="3">
    <source>
        <dbReference type="EMBL" id="QIQ01551.1"/>
    </source>
</evidence>
<sequence length="252" mass="25535">MAGAGRMQGRNALVTGSTGGIGRAVALALAREGATVVVSGRDAERGEDIVRRVQDEGGKAVFVRADLSAGGQAVRDLARDATEAVGVIDVLVNNAAVLIPAQSMLEATEEEVDRALAVNVKAPFLLTAALVPSMVERGGGAVVNMGSINGETGMSVAALYGASKAALHSLTKSWAAELAAQGVRVNTVAPGPTVTEHNAAYSEMLEGLTKAHPQRRPGTAEEVAAAVVFLVGDDAAHIHGATLPVDGGFLAV</sequence>
<dbReference type="Gene3D" id="3.40.50.720">
    <property type="entry name" value="NAD(P)-binding Rossmann-like Domain"/>
    <property type="match status" value="1"/>
</dbReference>